<protein>
    <submittedName>
        <fullName evidence="1">Uncharacterized protein</fullName>
    </submittedName>
</protein>
<comment type="caution">
    <text evidence="1">The sequence shown here is derived from an EMBL/GenBank/DDBJ whole genome shotgun (WGS) entry which is preliminary data.</text>
</comment>
<reference evidence="1 2" key="1">
    <citation type="submission" date="2019-03" db="EMBL/GenBank/DDBJ databases">
        <title>Genomic Encyclopedia of Type Strains, Phase IV (KMG-IV): sequencing the most valuable type-strain genomes for metagenomic binning, comparative biology and taxonomic classification.</title>
        <authorList>
            <person name="Goeker M."/>
        </authorList>
    </citation>
    <scope>NUCLEOTIDE SEQUENCE [LARGE SCALE GENOMIC DNA]</scope>
    <source>
        <strain evidence="1 2">DSM 45765</strain>
    </source>
</reference>
<keyword evidence="2" id="KW-1185">Reference proteome</keyword>
<dbReference type="EMBL" id="SLXQ01000012">
    <property type="protein sequence ID" value="TCP47298.1"/>
    <property type="molecule type" value="Genomic_DNA"/>
</dbReference>
<name>A0A4R2QG44_9PSEU</name>
<sequence>MNVEPSEILRQDPCYGLGLCSIFMRISADRASREANRELLSNFSVIVCHDMVRVGVKAYKAKNFYLNSCFFLDFADGRLSDVLTSIMASTWQGPKVVVHFVN</sequence>
<organism evidence="1 2">
    <name type="scientific">Tamaricihabitans halophyticus</name>
    <dbReference type="NCBI Taxonomy" id="1262583"/>
    <lineage>
        <taxon>Bacteria</taxon>
        <taxon>Bacillati</taxon>
        <taxon>Actinomycetota</taxon>
        <taxon>Actinomycetes</taxon>
        <taxon>Pseudonocardiales</taxon>
        <taxon>Pseudonocardiaceae</taxon>
        <taxon>Tamaricihabitans</taxon>
    </lineage>
</organism>
<dbReference type="AlphaFoldDB" id="A0A4R2QG44"/>
<dbReference type="Proteomes" id="UP000294911">
    <property type="component" value="Unassembled WGS sequence"/>
</dbReference>
<gene>
    <name evidence="1" type="ORF">EV191_11294</name>
</gene>
<proteinExistence type="predicted"/>
<accession>A0A4R2QG44</accession>
<evidence type="ECO:0000313" key="1">
    <source>
        <dbReference type="EMBL" id="TCP47298.1"/>
    </source>
</evidence>
<evidence type="ECO:0000313" key="2">
    <source>
        <dbReference type="Proteomes" id="UP000294911"/>
    </source>
</evidence>